<keyword evidence="2" id="KW-1185">Reference proteome</keyword>
<dbReference type="PROSITE" id="PS51257">
    <property type="entry name" value="PROKAR_LIPOPROTEIN"/>
    <property type="match status" value="1"/>
</dbReference>
<protein>
    <recommendedName>
        <fullName evidence="3">IPT/TIG domain-containing protein</fullName>
    </recommendedName>
</protein>
<dbReference type="AlphaFoldDB" id="A0A4R9JZI1"/>
<proteinExistence type="predicted"/>
<accession>A0A4R9JZI1</accession>
<organism evidence="1 2">
    <name type="scientific">Leptospira sarikeiensis</name>
    <dbReference type="NCBI Taxonomy" id="2484943"/>
    <lineage>
        <taxon>Bacteria</taxon>
        <taxon>Pseudomonadati</taxon>
        <taxon>Spirochaetota</taxon>
        <taxon>Spirochaetia</taxon>
        <taxon>Leptospirales</taxon>
        <taxon>Leptospiraceae</taxon>
        <taxon>Leptospira</taxon>
    </lineage>
</organism>
<dbReference type="EMBL" id="RQGF01000043">
    <property type="protein sequence ID" value="TGL57665.1"/>
    <property type="molecule type" value="Genomic_DNA"/>
</dbReference>
<gene>
    <name evidence="1" type="ORF">EHQ64_19930</name>
</gene>
<name>A0A4R9JZI1_9LEPT</name>
<comment type="caution">
    <text evidence="1">The sequence shown here is derived from an EMBL/GenBank/DDBJ whole genome shotgun (WGS) entry which is preliminary data.</text>
</comment>
<evidence type="ECO:0000313" key="1">
    <source>
        <dbReference type="EMBL" id="TGL57665.1"/>
    </source>
</evidence>
<dbReference type="OrthoDB" id="345027at2"/>
<reference evidence="1" key="1">
    <citation type="journal article" date="2019" name="PLoS Negl. Trop. Dis.">
        <title>Revisiting the worldwide diversity of Leptospira species in the environment.</title>
        <authorList>
            <person name="Vincent A.T."/>
            <person name="Schiettekatte O."/>
            <person name="Bourhy P."/>
            <person name="Veyrier F.J."/>
            <person name="Picardeau M."/>
        </authorList>
    </citation>
    <scope>NUCLEOTIDE SEQUENCE [LARGE SCALE GENOMIC DNA]</scope>
    <source>
        <strain evidence="1">201702455</strain>
    </source>
</reference>
<dbReference type="RefSeq" id="WP_135651563.1">
    <property type="nucleotide sequence ID" value="NZ_RQGF01000043.1"/>
</dbReference>
<evidence type="ECO:0000313" key="2">
    <source>
        <dbReference type="Proteomes" id="UP000297762"/>
    </source>
</evidence>
<evidence type="ECO:0008006" key="3">
    <source>
        <dbReference type="Google" id="ProtNLM"/>
    </source>
</evidence>
<dbReference type="Proteomes" id="UP000297762">
    <property type="component" value="Unassembled WGS sequence"/>
</dbReference>
<sequence>MNLNRKAWIYILIYYLISISACKKDDGQSLSDTLGLLAVMNSLPVADIVFPKGFPGSENTISGNFTGVSGDYTVLVNGVSATGIDLPGDGSLEFIMPTVPGVSENATFPMIVKKSGNTVLSKTVRYRPLIDVTLAVPNSLNRPISSADPSSFLSINVGSTGDVLFNMFGHIGVNVSLYYYATPTSPQTIIVENERSGAQFKKVNLASGTYIIEVKYADGFLPALYRTNITSGQIQATSVNNWTSSALCYERLGAGSTYVGASHDCNGLNSASMTRTGRCTYPGNEGITTRSYYISPPGGGPGFNTSYAEQTCTVPGNGSYNEADAIFEDN</sequence>